<gene>
    <name evidence="1" type="ORF">MANES_14G008400</name>
</gene>
<dbReference type="AlphaFoldDB" id="A0A2C9UIP8"/>
<name>A0A2C9UIP8_MANES</name>
<reference evidence="1" key="1">
    <citation type="submission" date="2016-02" db="EMBL/GenBank/DDBJ databases">
        <title>WGS assembly of Manihot esculenta.</title>
        <authorList>
            <person name="Bredeson J.V."/>
            <person name="Prochnik S.E."/>
            <person name="Lyons J.B."/>
            <person name="Schmutz J."/>
            <person name="Grimwood J."/>
            <person name="Vrebalov J."/>
            <person name="Bart R.S."/>
            <person name="Amuge T."/>
            <person name="Ferguson M.E."/>
            <person name="Green R."/>
            <person name="Putnam N."/>
            <person name="Stites J."/>
            <person name="Rounsley S."/>
            <person name="Rokhsar D.S."/>
        </authorList>
    </citation>
    <scope>NUCLEOTIDE SEQUENCE [LARGE SCALE GENOMIC DNA]</scope>
    <source>
        <tissue evidence="1">Leaf</tissue>
    </source>
</reference>
<sequence>MTVVIEKWGSKRERNEKTVLSAAFLRSATGVECFALTIFSLPCLLHCSLGFLCCAPSIYEDHSSFSPFLYF</sequence>
<protein>
    <submittedName>
        <fullName evidence="1">Uncharacterized protein</fullName>
    </submittedName>
</protein>
<accession>A0A2C9UIP8</accession>
<evidence type="ECO:0000313" key="1">
    <source>
        <dbReference type="EMBL" id="OAY30156.1"/>
    </source>
</evidence>
<dbReference type="EMBL" id="CM004400">
    <property type="protein sequence ID" value="OAY30156.1"/>
    <property type="molecule type" value="Genomic_DNA"/>
</dbReference>
<organism evidence="1">
    <name type="scientific">Manihot esculenta</name>
    <name type="common">Cassava</name>
    <name type="synonym">Jatropha manihot</name>
    <dbReference type="NCBI Taxonomy" id="3983"/>
    <lineage>
        <taxon>Eukaryota</taxon>
        <taxon>Viridiplantae</taxon>
        <taxon>Streptophyta</taxon>
        <taxon>Embryophyta</taxon>
        <taxon>Tracheophyta</taxon>
        <taxon>Spermatophyta</taxon>
        <taxon>Magnoliopsida</taxon>
        <taxon>eudicotyledons</taxon>
        <taxon>Gunneridae</taxon>
        <taxon>Pentapetalae</taxon>
        <taxon>rosids</taxon>
        <taxon>fabids</taxon>
        <taxon>Malpighiales</taxon>
        <taxon>Euphorbiaceae</taxon>
        <taxon>Crotonoideae</taxon>
        <taxon>Manihoteae</taxon>
        <taxon>Manihot</taxon>
    </lineage>
</organism>
<proteinExistence type="predicted"/>